<dbReference type="Proteomes" id="UP000594874">
    <property type="component" value="Chromosome"/>
</dbReference>
<accession>A0ABX6TZ24</accession>
<organism evidence="1 2">
    <name type="scientific">Campylobacter cuniculorum</name>
    <dbReference type="NCBI Taxonomy" id="374106"/>
    <lineage>
        <taxon>Bacteria</taxon>
        <taxon>Pseudomonadati</taxon>
        <taxon>Campylobacterota</taxon>
        <taxon>Epsilonproteobacteria</taxon>
        <taxon>Campylobacterales</taxon>
        <taxon>Campylobacteraceae</taxon>
        <taxon>Campylobacter</taxon>
    </lineage>
</organism>
<dbReference type="RefSeq" id="WP_027305383.1">
    <property type="nucleotide sequence ID" value="NZ_CP063091.1"/>
</dbReference>
<keyword evidence="2" id="KW-1185">Reference proteome</keyword>
<name>A0ABX6TZ24_9BACT</name>
<reference evidence="1 2" key="1">
    <citation type="submission" date="2020-10" db="EMBL/GenBank/DDBJ databases">
        <title>Campylobacter and Helicobacter PacBio genomes.</title>
        <authorList>
            <person name="Lane C."/>
        </authorList>
    </citation>
    <scope>NUCLEOTIDE SEQUENCE [LARGE SCALE GENOMIC DNA]</scope>
    <source>
        <strain evidence="1 2">2010D-8469</strain>
    </source>
</reference>
<gene>
    <name evidence="1" type="ORF">A0071_09255</name>
</gene>
<evidence type="ECO:0000313" key="2">
    <source>
        <dbReference type="Proteomes" id="UP000594874"/>
    </source>
</evidence>
<evidence type="ECO:0000313" key="1">
    <source>
        <dbReference type="EMBL" id="QOR04322.1"/>
    </source>
</evidence>
<sequence>MIDLFLADKGGEEILKNLNQSEFLQEHFNISEEYDFSHLMSYFVKYKEIINDDIFCFFRFSNKTTGEFYTQNRSHFN</sequence>
<protein>
    <submittedName>
        <fullName evidence="1">Uncharacterized protein</fullName>
    </submittedName>
</protein>
<proteinExistence type="predicted"/>
<dbReference type="EMBL" id="CP063091">
    <property type="protein sequence ID" value="QOR04322.1"/>
    <property type="molecule type" value="Genomic_DNA"/>
</dbReference>